<dbReference type="Proteomes" id="UP000266188">
    <property type="component" value="Unassembled WGS sequence"/>
</dbReference>
<comment type="caution">
    <text evidence="2">The sequence shown here is derived from an EMBL/GenBank/DDBJ whole genome shotgun (WGS) entry which is preliminary data.</text>
</comment>
<evidence type="ECO:0000259" key="1">
    <source>
        <dbReference type="PROSITE" id="PS50011"/>
    </source>
</evidence>
<evidence type="ECO:0000313" key="2">
    <source>
        <dbReference type="EMBL" id="RJE18525.1"/>
    </source>
</evidence>
<dbReference type="InterPro" id="IPR000719">
    <property type="entry name" value="Prot_kinase_dom"/>
</dbReference>
<dbReference type="EMBL" id="MVGC01000537">
    <property type="protein sequence ID" value="RJE18525.1"/>
    <property type="molecule type" value="Genomic_DNA"/>
</dbReference>
<dbReference type="AlphaFoldDB" id="A0A3A2ZKW6"/>
<feature type="domain" description="Protein kinase" evidence="1">
    <location>
        <begin position="1"/>
        <end position="160"/>
    </location>
</feature>
<dbReference type="OrthoDB" id="5979581at2759"/>
<reference evidence="3" key="1">
    <citation type="submission" date="2017-02" db="EMBL/GenBank/DDBJ databases">
        <authorList>
            <person name="Tafer H."/>
            <person name="Lopandic K."/>
        </authorList>
    </citation>
    <scope>NUCLEOTIDE SEQUENCE [LARGE SCALE GENOMIC DNA]</scope>
    <source>
        <strain evidence="3">CBS 366.77</strain>
    </source>
</reference>
<dbReference type="PROSITE" id="PS50011">
    <property type="entry name" value="PROTEIN_KINASE_DOM"/>
    <property type="match status" value="1"/>
</dbReference>
<dbReference type="SUPFAM" id="SSF56112">
    <property type="entry name" value="Protein kinase-like (PK-like)"/>
    <property type="match status" value="1"/>
</dbReference>
<dbReference type="GO" id="GO:0004672">
    <property type="term" value="F:protein kinase activity"/>
    <property type="evidence" value="ECO:0007669"/>
    <property type="project" value="InterPro"/>
</dbReference>
<sequence length="165" mass="19332">MLFDGKPTTGSDIWALACTMFELRAGIQLFASFFDTEDEIIRQIVQAFGKLPEPWWSAWKKRPIYFDDEGKPNQVWPNNIRLAIEYPLEAQIRDIGAEDENSGNQALEELDRRHQYIFESPGTRLSPAEAADFKDLLEKMLRYRHGDRIQLEEIRKHAWLSNVYQ</sequence>
<name>A0A3A2ZKW6_9EURO</name>
<organism evidence="2 3">
    <name type="scientific">Aspergillus sclerotialis</name>
    <dbReference type="NCBI Taxonomy" id="2070753"/>
    <lineage>
        <taxon>Eukaryota</taxon>
        <taxon>Fungi</taxon>
        <taxon>Dikarya</taxon>
        <taxon>Ascomycota</taxon>
        <taxon>Pezizomycotina</taxon>
        <taxon>Eurotiomycetes</taxon>
        <taxon>Eurotiomycetidae</taxon>
        <taxon>Eurotiales</taxon>
        <taxon>Aspergillaceae</taxon>
        <taxon>Aspergillus</taxon>
        <taxon>Aspergillus subgen. Polypaecilum</taxon>
    </lineage>
</organism>
<gene>
    <name evidence="2" type="ORF">PHISCL_09144</name>
</gene>
<dbReference type="GO" id="GO:0005524">
    <property type="term" value="F:ATP binding"/>
    <property type="evidence" value="ECO:0007669"/>
    <property type="project" value="InterPro"/>
</dbReference>
<protein>
    <submittedName>
        <fullName evidence="2">CMGC SRPK protein kinase</fullName>
    </submittedName>
</protein>
<keyword evidence="2" id="KW-0808">Transferase</keyword>
<keyword evidence="2" id="KW-0418">Kinase</keyword>
<dbReference type="InterPro" id="IPR011009">
    <property type="entry name" value="Kinase-like_dom_sf"/>
</dbReference>
<dbReference type="Gene3D" id="1.10.510.10">
    <property type="entry name" value="Transferase(Phosphotransferase) domain 1"/>
    <property type="match status" value="1"/>
</dbReference>
<keyword evidence="3" id="KW-1185">Reference proteome</keyword>
<accession>A0A3A2ZKW6</accession>
<evidence type="ECO:0000313" key="3">
    <source>
        <dbReference type="Proteomes" id="UP000266188"/>
    </source>
</evidence>
<proteinExistence type="predicted"/>